<dbReference type="Proteomes" id="UP001221757">
    <property type="component" value="Unassembled WGS sequence"/>
</dbReference>
<keyword evidence="2 4" id="KW-0863">Zinc-finger</keyword>
<dbReference type="InterPro" id="IPR002893">
    <property type="entry name" value="Znf_MYND"/>
</dbReference>
<evidence type="ECO:0000313" key="7">
    <source>
        <dbReference type="Proteomes" id="UP001221757"/>
    </source>
</evidence>
<dbReference type="PROSITE" id="PS01360">
    <property type="entry name" value="ZF_MYND_1"/>
    <property type="match status" value="2"/>
</dbReference>
<evidence type="ECO:0000313" key="6">
    <source>
        <dbReference type="EMBL" id="KAJ7672078.1"/>
    </source>
</evidence>
<dbReference type="SUPFAM" id="SSF144232">
    <property type="entry name" value="HIT/MYND zinc finger-like"/>
    <property type="match status" value="2"/>
</dbReference>
<organism evidence="6 7">
    <name type="scientific">Mycena rosella</name>
    <name type="common">Pink bonnet</name>
    <name type="synonym">Agaricus rosellus</name>
    <dbReference type="NCBI Taxonomy" id="1033263"/>
    <lineage>
        <taxon>Eukaryota</taxon>
        <taxon>Fungi</taxon>
        <taxon>Dikarya</taxon>
        <taxon>Basidiomycota</taxon>
        <taxon>Agaricomycotina</taxon>
        <taxon>Agaricomycetes</taxon>
        <taxon>Agaricomycetidae</taxon>
        <taxon>Agaricales</taxon>
        <taxon>Marasmiineae</taxon>
        <taxon>Mycenaceae</taxon>
        <taxon>Mycena</taxon>
    </lineage>
</organism>
<name>A0AAD7D1D5_MYCRO</name>
<reference evidence="6" key="1">
    <citation type="submission" date="2023-03" db="EMBL/GenBank/DDBJ databases">
        <title>Massive genome expansion in bonnet fungi (Mycena s.s.) driven by repeated elements and novel gene families across ecological guilds.</title>
        <authorList>
            <consortium name="Lawrence Berkeley National Laboratory"/>
            <person name="Harder C.B."/>
            <person name="Miyauchi S."/>
            <person name="Viragh M."/>
            <person name="Kuo A."/>
            <person name="Thoen E."/>
            <person name="Andreopoulos B."/>
            <person name="Lu D."/>
            <person name="Skrede I."/>
            <person name="Drula E."/>
            <person name="Henrissat B."/>
            <person name="Morin E."/>
            <person name="Kohler A."/>
            <person name="Barry K."/>
            <person name="LaButti K."/>
            <person name="Morin E."/>
            <person name="Salamov A."/>
            <person name="Lipzen A."/>
            <person name="Mereny Z."/>
            <person name="Hegedus B."/>
            <person name="Baldrian P."/>
            <person name="Stursova M."/>
            <person name="Weitz H."/>
            <person name="Taylor A."/>
            <person name="Grigoriev I.V."/>
            <person name="Nagy L.G."/>
            <person name="Martin F."/>
            <person name="Kauserud H."/>
        </authorList>
    </citation>
    <scope>NUCLEOTIDE SEQUENCE</scope>
    <source>
        <strain evidence="6">CBHHK067</strain>
    </source>
</reference>
<proteinExistence type="predicted"/>
<evidence type="ECO:0000256" key="1">
    <source>
        <dbReference type="ARBA" id="ARBA00022723"/>
    </source>
</evidence>
<keyword evidence="7" id="KW-1185">Reference proteome</keyword>
<protein>
    <recommendedName>
        <fullName evidence="5">MYND-type domain-containing protein</fullName>
    </recommendedName>
</protein>
<keyword evidence="3" id="KW-0862">Zinc</keyword>
<gene>
    <name evidence="6" type="ORF">B0H17DRAFT_1017439</name>
</gene>
<dbReference type="PANTHER" id="PTHR28069:SF2">
    <property type="entry name" value="GH20023P"/>
    <property type="match status" value="1"/>
</dbReference>
<dbReference type="GO" id="GO:0008270">
    <property type="term" value="F:zinc ion binding"/>
    <property type="evidence" value="ECO:0007669"/>
    <property type="project" value="UniProtKB-KW"/>
</dbReference>
<accession>A0AAD7D1D5</accession>
<feature type="domain" description="MYND-type" evidence="5">
    <location>
        <begin position="320"/>
        <end position="356"/>
    </location>
</feature>
<evidence type="ECO:0000256" key="2">
    <source>
        <dbReference type="ARBA" id="ARBA00022771"/>
    </source>
</evidence>
<dbReference type="Gene3D" id="6.10.140.2220">
    <property type="match status" value="2"/>
</dbReference>
<keyword evidence="1" id="KW-0479">Metal-binding</keyword>
<dbReference type="AlphaFoldDB" id="A0AAD7D1D5"/>
<dbReference type="PANTHER" id="PTHR28069">
    <property type="entry name" value="GH20023P"/>
    <property type="match status" value="1"/>
</dbReference>
<evidence type="ECO:0000256" key="3">
    <source>
        <dbReference type="ARBA" id="ARBA00022833"/>
    </source>
</evidence>
<dbReference type="Pfam" id="PF01753">
    <property type="entry name" value="zf-MYND"/>
    <property type="match status" value="2"/>
</dbReference>
<feature type="domain" description="MYND-type" evidence="5">
    <location>
        <begin position="367"/>
        <end position="403"/>
    </location>
</feature>
<dbReference type="EMBL" id="JARKIE010000168">
    <property type="protein sequence ID" value="KAJ7672078.1"/>
    <property type="molecule type" value="Genomic_DNA"/>
</dbReference>
<evidence type="ECO:0000256" key="4">
    <source>
        <dbReference type="PROSITE-ProRule" id="PRU00134"/>
    </source>
</evidence>
<dbReference type="PROSITE" id="PS50865">
    <property type="entry name" value="ZF_MYND_2"/>
    <property type="match status" value="2"/>
</dbReference>
<comment type="caution">
    <text evidence="6">The sequence shown here is derived from an EMBL/GenBank/DDBJ whole genome shotgun (WGS) entry which is preliminary data.</text>
</comment>
<sequence>MPIEIGTRLLKTTEISSTPRANVIDGFERRLLRSCVDLPYAPIYQGGYGRMDASTPTQGLATSSVASCTAVVLHCSTTGRTILTHSPNFMVIGTVFVPIVDWIIGGDGKTDWSPSDRMAWYNGAGNKTPGVSVNVVVLRGFDYASERAAAYGHDGWMSDFRRFLSTAATARDFKVESCLDAPDVLKSGAVLVDKATARITYLASEKNRTSLMIDIENQRLVGQYTMSQQMQDLLVGNAINEHQPVDSPNLHLQYDVSSYGRAMPLPDEVRQLLRLMPATPTAQSLLLRTLKVSVDWIAGPGNASRTRDVFETSVKIGRPCELCGEIGHLKCTACRGAWYCGEMHQREDWKAHKAWCRSHPAPTVRPCELCSEIGLVKCSACKVAWYCGKEHQREDWKTHKKWCKLHPAPAK</sequence>
<evidence type="ECO:0000259" key="5">
    <source>
        <dbReference type="PROSITE" id="PS50865"/>
    </source>
</evidence>